<name>A0A813JS94_POLGL</name>
<comment type="caution">
    <text evidence="1">The sequence shown here is derived from an EMBL/GenBank/DDBJ whole genome shotgun (WGS) entry which is preliminary data.</text>
</comment>
<protein>
    <submittedName>
        <fullName evidence="1">Uncharacterized protein</fullName>
    </submittedName>
</protein>
<proteinExistence type="predicted"/>
<gene>
    <name evidence="1" type="ORF">PGLA2088_LOCUS25851</name>
</gene>
<evidence type="ECO:0000313" key="1">
    <source>
        <dbReference type="EMBL" id="CAE8688319.1"/>
    </source>
</evidence>
<accession>A0A813JS94</accession>
<dbReference type="Proteomes" id="UP000626109">
    <property type="component" value="Unassembled WGS sequence"/>
</dbReference>
<reference evidence="1" key="1">
    <citation type="submission" date="2021-02" db="EMBL/GenBank/DDBJ databases">
        <authorList>
            <person name="Dougan E. K."/>
            <person name="Rhodes N."/>
            <person name="Thang M."/>
            <person name="Chan C."/>
        </authorList>
    </citation>
    <scope>NUCLEOTIDE SEQUENCE</scope>
</reference>
<sequence>MDVIRIKALLTAQAPMKYKECREFSEPLAPNDRLEFQFNKMALGTCSIPDLPTTDAVLLIVVGMKDFHSAAASFESHVFTPSRSAQVAAIEAYKGSKKSTINILTYPDPKKPNKTGSGQLPFCTAVSVKTGLENKVGQISGRSQLVIADHENYIVLRVGLEGANGTYPEEIFCAPNLPVILSFPMARAARHPPDQLD</sequence>
<evidence type="ECO:0000313" key="2">
    <source>
        <dbReference type="Proteomes" id="UP000626109"/>
    </source>
</evidence>
<dbReference type="EMBL" id="CAJNNW010026878">
    <property type="protein sequence ID" value="CAE8688319.1"/>
    <property type="molecule type" value="Genomic_DNA"/>
</dbReference>
<organism evidence="1 2">
    <name type="scientific">Polarella glacialis</name>
    <name type="common">Dinoflagellate</name>
    <dbReference type="NCBI Taxonomy" id="89957"/>
    <lineage>
        <taxon>Eukaryota</taxon>
        <taxon>Sar</taxon>
        <taxon>Alveolata</taxon>
        <taxon>Dinophyceae</taxon>
        <taxon>Suessiales</taxon>
        <taxon>Suessiaceae</taxon>
        <taxon>Polarella</taxon>
    </lineage>
</organism>
<dbReference type="AlphaFoldDB" id="A0A813JS94"/>